<protein>
    <submittedName>
        <fullName evidence="1">Uncharacterized protein</fullName>
    </submittedName>
</protein>
<comment type="caution">
    <text evidence="1">The sequence shown here is derived from an EMBL/GenBank/DDBJ whole genome shotgun (WGS) entry which is preliminary data.</text>
</comment>
<organism evidence="1 2">
    <name type="scientific">Caerostris extrusa</name>
    <name type="common">Bark spider</name>
    <name type="synonym">Caerostris bankana</name>
    <dbReference type="NCBI Taxonomy" id="172846"/>
    <lineage>
        <taxon>Eukaryota</taxon>
        <taxon>Metazoa</taxon>
        <taxon>Ecdysozoa</taxon>
        <taxon>Arthropoda</taxon>
        <taxon>Chelicerata</taxon>
        <taxon>Arachnida</taxon>
        <taxon>Araneae</taxon>
        <taxon>Araneomorphae</taxon>
        <taxon>Entelegynae</taxon>
        <taxon>Araneoidea</taxon>
        <taxon>Araneidae</taxon>
        <taxon>Caerostris</taxon>
    </lineage>
</organism>
<keyword evidence="2" id="KW-1185">Reference proteome</keyword>
<sequence>MGNCSRHRDAKDIVITAVSNDKLELRLEFHIRCSRHRDAKDIVITAVSNDKLELRLEFHIRLSISWDSKASSWAQVLAIEAAILIPPIDAWCAWMKDTITAASADVRAEIVPHQVTFPILCWV</sequence>
<evidence type="ECO:0000313" key="2">
    <source>
        <dbReference type="Proteomes" id="UP001054945"/>
    </source>
</evidence>
<reference evidence="1 2" key="1">
    <citation type="submission" date="2021-06" db="EMBL/GenBank/DDBJ databases">
        <title>Caerostris extrusa draft genome.</title>
        <authorList>
            <person name="Kono N."/>
            <person name="Arakawa K."/>
        </authorList>
    </citation>
    <scope>NUCLEOTIDE SEQUENCE [LARGE SCALE GENOMIC DNA]</scope>
</reference>
<dbReference type="EMBL" id="BPLR01006433">
    <property type="protein sequence ID" value="GIY09821.1"/>
    <property type="molecule type" value="Genomic_DNA"/>
</dbReference>
<evidence type="ECO:0000313" key="1">
    <source>
        <dbReference type="EMBL" id="GIY09821.1"/>
    </source>
</evidence>
<dbReference type="Proteomes" id="UP001054945">
    <property type="component" value="Unassembled WGS sequence"/>
</dbReference>
<gene>
    <name evidence="1" type="ORF">CEXT_331101</name>
</gene>
<proteinExistence type="predicted"/>
<name>A0AAV4QP21_CAEEX</name>
<dbReference type="AlphaFoldDB" id="A0AAV4QP21"/>
<accession>A0AAV4QP21</accession>